<dbReference type="InterPro" id="IPR000515">
    <property type="entry name" value="MetI-like"/>
</dbReference>
<comment type="caution">
    <text evidence="9">The sequence shown here is derived from an EMBL/GenBank/DDBJ whole genome shotgun (WGS) entry which is preliminary data.</text>
</comment>
<keyword evidence="3" id="KW-1003">Cell membrane</keyword>
<dbReference type="RefSeq" id="WP_209746195.1">
    <property type="nucleotide sequence ID" value="NZ_JBHSMH010000090.1"/>
</dbReference>
<keyword evidence="6 7" id="KW-0472">Membrane</keyword>
<dbReference type="Pfam" id="PF00528">
    <property type="entry name" value="BPD_transp_1"/>
    <property type="match status" value="1"/>
</dbReference>
<gene>
    <name evidence="9" type="ORF">ACFPPD_21040</name>
</gene>
<evidence type="ECO:0000313" key="10">
    <source>
        <dbReference type="Proteomes" id="UP001596105"/>
    </source>
</evidence>
<accession>A0ABW0M225</accession>
<dbReference type="SUPFAM" id="SSF161098">
    <property type="entry name" value="MetI-like"/>
    <property type="match status" value="1"/>
</dbReference>
<keyword evidence="10" id="KW-1185">Reference proteome</keyword>
<evidence type="ECO:0000256" key="7">
    <source>
        <dbReference type="RuleBase" id="RU363032"/>
    </source>
</evidence>
<feature type="transmembrane region" description="Helical" evidence="7">
    <location>
        <begin position="106"/>
        <end position="126"/>
    </location>
</feature>
<evidence type="ECO:0000256" key="3">
    <source>
        <dbReference type="ARBA" id="ARBA00022475"/>
    </source>
</evidence>
<dbReference type="Proteomes" id="UP001596105">
    <property type="component" value="Unassembled WGS sequence"/>
</dbReference>
<evidence type="ECO:0000256" key="1">
    <source>
        <dbReference type="ARBA" id="ARBA00004651"/>
    </source>
</evidence>
<evidence type="ECO:0000259" key="8">
    <source>
        <dbReference type="PROSITE" id="PS50928"/>
    </source>
</evidence>
<organism evidence="9 10">
    <name type="scientific">Cohnella suwonensis</name>
    <dbReference type="NCBI Taxonomy" id="696072"/>
    <lineage>
        <taxon>Bacteria</taxon>
        <taxon>Bacillati</taxon>
        <taxon>Bacillota</taxon>
        <taxon>Bacilli</taxon>
        <taxon>Bacillales</taxon>
        <taxon>Paenibacillaceae</taxon>
        <taxon>Cohnella</taxon>
    </lineage>
</organism>
<reference evidence="10" key="1">
    <citation type="journal article" date="2019" name="Int. J. Syst. Evol. Microbiol.">
        <title>The Global Catalogue of Microorganisms (GCM) 10K type strain sequencing project: providing services to taxonomists for standard genome sequencing and annotation.</title>
        <authorList>
            <consortium name="The Broad Institute Genomics Platform"/>
            <consortium name="The Broad Institute Genome Sequencing Center for Infectious Disease"/>
            <person name="Wu L."/>
            <person name="Ma J."/>
        </authorList>
    </citation>
    <scope>NUCLEOTIDE SEQUENCE [LARGE SCALE GENOMIC DNA]</scope>
    <source>
        <strain evidence="10">CCUG 57113</strain>
    </source>
</reference>
<comment type="subcellular location">
    <subcellularLocation>
        <location evidence="1 7">Cell membrane</location>
        <topology evidence="1 7">Multi-pass membrane protein</topology>
    </subcellularLocation>
</comment>
<evidence type="ECO:0000256" key="5">
    <source>
        <dbReference type="ARBA" id="ARBA00022989"/>
    </source>
</evidence>
<evidence type="ECO:0000256" key="2">
    <source>
        <dbReference type="ARBA" id="ARBA00022448"/>
    </source>
</evidence>
<feature type="transmembrane region" description="Helical" evidence="7">
    <location>
        <begin position="9"/>
        <end position="31"/>
    </location>
</feature>
<dbReference type="InterPro" id="IPR035906">
    <property type="entry name" value="MetI-like_sf"/>
</dbReference>
<name>A0ABW0M225_9BACL</name>
<sequence>MSYKTQRKIIITAFLLVPMALLLMLLVYPTLKLLQMSFTDWDGLTSGLHYVGLDNYKELMHSDEVWVSLKNNATYFVIHLLAIPLEIVVASVLVSRLRAAKFYKVVTFMPYIINGVAVAYMFTFFFSPEGSMNQILHLFGLDRLSQSWLSDNHVVNFTLVFISLWKYSGLHVILFIAAMQSIPADYYEAATIDGANRFQQLRHITVPGIITVIELILFLNVRGALQVFDIPFLVTNGGPGYDSSTFMVYTIKTAFQYNHFGLAGAMAITLMLLIAIISFVQSKLITIRR</sequence>
<feature type="transmembrane region" description="Helical" evidence="7">
    <location>
        <begin position="154"/>
        <end position="177"/>
    </location>
</feature>
<evidence type="ECO:0000256" key="6">
    <source>
        <dbReference type="ARBA" id="ARBA00023136"/>
    </source>
</evidence>
<evidence type="ECO:0000256" key="4">
    <source>
        <dbReference type="ARBA" id="ARBA00022692"/>
    </source>
</evidence>
<feature type="transmembrane region" description="Helical" evidence="7">
    <location>
        <begin position="73"/>
        <end position="94"/>
    </location>
</feature>
<evidence type="ECO:0000313" key="9">
    <source>
        <dbReference type="EMBL" id="MFC5471177.1"/>
    </source>
</evidence>
<dbReference type="Gene3D" id="1.10.3720.10">
    <property type="entry name" value="MetI-like"/>
    <property type="match status" value="1"/>
</dbReference>
<feature type="transmembrane region" description="Helical" evidence="7">
    <location>
        <begin position="260"/>
        <end position="280"/>
    </location>
</feature>
<comment type="similarity">
    <text evidence="7">Belongs to the binding-protein-dependent transport system permease family.</text>
</comment>
<dbReference type="PANTHER" id="PTHR30193">
    <property type="entry name" value="ABC TRANSPORTER PERMEASE PROTEIN"/>
    <property type="match status" value="1"/>
</dbReference>
<keyword evidence="5 7" id="KW-1133">Transmembrane helix</keyword>
<dbReference type="CDD" id="cd06261">
    <property type="entry name" value="TM_PBP2"/>
    <property type="match status" value="1"/>
</dbReference>
<dbReference type="EMBL" id="JBHSMH010000090">
    <property type="protein sequence ID" value="MFC5471177.1"/>
    <property type="molecule type" value="Genomic_DNA"/>
</dbReference>
<dbReference type="InterPro" id="IPR051393">
    <property type="entry name" value="ABC_transporter_permease"/>
</dbReference>
<feature type="domain" description="ABC transmembrane type-1" evidence="8">
    <location>
        <begin position="72"/>
        <end position="281"/>
    </location>
</feature>
<dbReference type="PANTHER" id="PTHR30193:SF37">
    <property type="entry name" value="INNER MEMBRANE ABC TRANSPORTER PERMEASE PROTEIN YCJO"/>
    <property type="match status" value="1"/>
</dbReference>
<keyword evidence="4 7" id="KW-0812">Transmembrane</keyword>
<feature type="transmembrane region" description="Helical" evidence="7">
    <location>
        <begin position="204"/>
        <end position="225"/>
    </location>
</feature>
<dbReference type="PROSITE" id="PS50928">
    <property type="entry name" value="ABC_TM1"/>
    <property type="match status" value="1"/>
</dbReference>
<keyword evidence="2 7" id="KW-0813">Transport</keyword>
<proteinExistence type="inferred from homology"/>
<protein>
    <submittedName>
        <fullName evidence="9">Carbohydrate ABC transporter permease</fullName>
    </submittedName>
</protein>